<dbReference type="Pfam" id="PF13144">
    <property type="entry name" value="ChapFlgA"/>
    <property type="match status" value="1"/>
</dbReference>
<keyword evidence="10" id="KW-0282">Flagellum</keyword>
<evidence type="ECO:0000256" key="4">
    <source>
        <dbReference type="ARBA" id="ARBA00022729"/>
    </source>
</evidence>
<dbReference type="EMBL" id="PTIT01000007">
    <property type="protein sequence ID" value="PPK52210.1"/>
    <property type="molecule type" value="Genomic_DNA"/>
</dbReference>
<evidence type="ECO:0000313" key="12">
    <source>
        <dbReference type="Proteomes" id="UP000239648"/>
    </source>
</evidence>
<evidence type="ECO:0000313" key="9">
    <source>
        <dbReference type="EMBL" id="PPK52210.1"/>
    </source>
</evidence>
<protein>
    <recommendedName>
        <fullName evidence="3 7">Flagella basal body P-ring formation protein FlgA</fullName>
    </recommendedName>
</protein>
<dbReference type="Pfam" id="PF17656">
    <property type="entry name" value="ChapFlgA_N"/>
    <property type="match status" value="1"/>
</dbReference>
<comment type="caution">
    <text evidence="10">The sequence shown here is derived from an EMBL/GenBank/DDBJ whole genome shotgun (WGS) entry which is preliminary data.</text>
</comment>
<dbReference type="Gene3D" id="3.90.1210.10">
    <property type="entry name" value="Antifreeze-like/N-acetylneuraminic acid synthase C-terminal domain"/>
    <property type="match status" value="1"/>
</dbReference>
<accession>A0A2S6G7F2</accession>
<gene>
    <name evidence="10" type="ORF">B0H24_10078</name>
    <name evidence="9" type="ORF">BY455_107138</name>
</gene>
<feature type="chain" id="PRO_5015374200" description="Flagella basal body P-ring formation protein FlgA" evidence="7">
    <location>
        <begin position="22"/>
        <end position="233"/>
    </location>
</feature>
<dbReference type="InterPro" id="IPR041231">
    <property type="entry name" value="FlgA_N"/>
</dbReference>
<evidence type="ECO:0000256" key="7">
    <source>
        <dbReference type="RuleBase" id="RU362063"/>
    </source>
</evidence>
<evidence type="ECO:0000256" key="2">
    <source>
        <dbReference type="ARBA" id="ARBA00010474"/>
    </source>
</evidence>
<keyword evidence="7" id="KW-1005">Bacterial flagellum biogenesis</keyword>
<reference evidence="9 12" key="1">
    <citation type="submission" date="2018-02" db="EMBL/GenBank/DDBJ databases">
        <title>Deep subsurface shale carbon reservoir microbial communities from Ohio and West Virginia, USA.</title>
        <authorList>
            <person name="Wrighton K."/>
        </authorList>
    </citation>
    <scope>NUCLEOTIDE SEQUENCE [LARGE SCALE GENOMIC DNA]</scope>
    <source>
        <strain evidence="9 12">UTICA-S1B6</strain>
    </source>
</reference>
<dbReference type="PANTHER" id="PTHR36307:SF1">
    <property type="entry name" value="FLAGELLA BASAL BODY P-RING FORMATION PROTEIN FLGA"/>
    <property type="match status" value="1"/>
</dbReference>
<sequence length="233" mass="25431">MRTIFLAMIGFLAFLPINAWAETTGDDIRKAATDFLQQWVRQESGEGYRVEFEVGHIDSRLALADCKEPLQTSFTGDPLETTRPSVLVSCVGERPWRMYVTASMEVFGPALVASRALARGERLSAALVETQSVQVNASRKGIMENPEDVAGMMMRRPVQAGTVITADLLEAPIAVERGDHVIIVARSKNFSISSRGVAQNSGAIGEQVTVENLRSARRVRGTVVAKGRVEIPM</sequence>
<dbReference type="SMART" id="SM00858">
    <property type="entry name" value="SAF"/>
    <property type="match status" value="1"/>
</dbReference>
<dbReference type="Proteomes" id="UP000239648">
    <property type="component" value="Unassembled WGS sequence"/>
</dbReference>
<keyword evidence="10" id="KW-0966">Cell projection</keyword>
<dbReference type="InterPro" id="IPR013974">
    <property type="entry name" value="SAF"/>
</dbReference>
<evidence type="ECO:0000256" key="1">
    <source>
        <dbReference type="ARBA" id="ARBA00004418"/>
    </source>
</evidence>
<dbReference type="AlphaFoldDB" id="A0A2S6G7F2"/>
<dbReference type="RefSeq" id="WP_181049652.1">
    <property type="nucleotide sequence ID" value="NZ_PTIT01000007.1"/>
</dbReference>
<evidence type="ECO:0000313" key="10">
    <source>
        <dbReference type="EMBL" id="PPK55101.1"/>
    </source>
</evidence>
<dbReference type="PANTHER" id="PTHR36307">
    <property type="entry name" value="FLAGELLA BASAL BODY P-RING FORMATION PROTEIN FLGA"/>
    <property type="match status" value="1"/>
</dbReference>
<dbReference type="Proteomes" id="UP000239446">
    <property type="component" value="Unassembled WGS sequence"/>
</dbReference>
<dbReference type="InterPro" id="IPR039246">
    <property type="entry name" value="Flagellar_FlgA"/>
</dbReference>
<dbReference type="GO" id="GO:0044780">
    <property type="term" value="P:bacterial-type flagellum assembly"/>
    <property type="evidence" value="ECO:0007669"/>
    <property type="project" value="InterPro"/>
</dbReference>
<feature type="signal peptide" evidence="7">
    <location>
        <begin position="1"/>
        <end position="21"/>
    </location>
</feature>
<dbReference type="Gene3D" id="2.30.30.760">
    <property type="match status" value="1"/>
</dbReference>
<name>A0A2S6G7F2_9GAMM</name>
<evidence type="ECO:0000313" key="11">
    <source>
        <dbReference type="Proteomes" id="UP000239446"/>
    </source>
</evidence>
<organism evidence="10 11">
    <name type="scientific">Marinobacter persicus</name>
    <dbReference type="NCBI Taxonomy" id="930118"/>
    <lineage>
        <taxon>Bacteria</taxon>
        <taxon>Pseudomonadati</taxon>
        <taxon>Pseudomonadota</taxon>
        <taxon>Gammaproteobacteria</taxon>
        <taxon>Pseudomonadales</taxon>
        <taxon>Marinobacteraceae</taxon>
        <taxon>Marinobacter</taxon>
    </lineage>
</organism>
<evidence type="ECO:0000259" key="8">
    <source>
        <dbReference type="SMART" id="SM00858"/>
    </source>
</evidence>
<dbReference type="InterPro" id="IPR017585">
    <property type="entry name" value="SAF_FlgA"/>
</dbReference>
<evidence type="ECO:0000256" key="5">
    <source>
        <dbReference type="ARBA" id="ARBA00022764"/>
    </source>
</evidence>
<dbReference type="NCBIfam" id="TIGR03170">
    <property type="entry name" value="flgA_cterm"/>
    <property type="match status" value="1"/>
</dbReference>
<comment type="function">
    <text evidence="6 7">Involved in the assembly process of the P-ring formation. It may associate with FlgF on the rod constituting a structure essential for the P-ring assembly or may act as a modulator protein for the P-ring assembly.</text>
</comment>
<proteinExistence type="inferred from homology"/>
<reference evidence="10 11" key="2">
    <citation type="submission" date="2018-02" db="EMBL/GenBank/DDBJ databases">
        <title>Subsurface microbial communities from deep shales in Ohio and West Virginia, USA.</title>
        <authorList>
            <person name="Wrighton K."/>
        </authorList>
    </citation>
    <scope>NUCLEOTIDE SEQUENCE [LARGE SCALE GENOMIC DNA]</scope>
    <source>
        <strain evidence="10 11">UTICA-S1B9</strain>
    </source>
</reference>
<evidence type="ECO:0000256" key="6">
    <source>
        <dbReference type="ARBA" id="ARBA00025643"/>
    </source>
</evidence>
<keyword evidence="5 7" id="KW-0574">Periplasm</keyword>
<dbReference type="EMBL" id="PTIU01000007">
    <property type="protein sequence ID" value="PPK55101.1"/>
    <property type="molecule type" value="Genomic_DNA"/>
</dbReference>
<dbReference type="GO" id="GO:0042597">
    <property type="term" value="C:periplasmic space"/>
    <property type="evidence" value="ECO:0007669"/>
    <property type="project" value="UniProtKB-SubCell"/>
</dbReference>
<keyword evidence="12" id="KW-1185">Reference proteome</keyword>
<feature type="domain" description="SAF" evidence="8">
    <location>
        <begin position="108"/>
        <end position="170"/>
    </location>
</feature>
<comment type="subcellular location">
    <subcellularLocation>
        <location evidence="1 7">Periplasm</location>
    </subcellularLocation>
</comment>
<comment type="similarity">
    <text evidence="2 7">Belongs to the FlgA family.</text>
</comment>
<evidence type="ECO:0000256" key="3">
    <source>
        <dbReference type="ARBA" id="ARBA00014754"/>
    </source>
</evidence>
<keyword evidence="10" id="KW-0969">Cilium</keyword>
<dbReference type="CDD" id="cd11614">
    <property type="entry name" value="SAF_CpaB_FlgA_like"/>
    <property type="match status" value="1"/>
</dbReference>
<keyword evidence="4 7" id="KW-0732">Signal</keyword>